<comment type="caution">
    <text evidence="1">The sequence shown here is derived from an EMBL/GenBank/DDBJ whole genome shotgun (WGS) entry which is preliminary data.</text>
</comment>
<evidence type="ECO:0000313" key="2">
    <source>
        <dbReference type="Proteomes" id="UP000789901"/>
    </source>
</evidence>
<feature type="non-terminal residue" evidence="1">
    <location>
        <position position="72"/>
    </location>
</feature>
<gene>
    <name evidence="1" type="ORF">GMARGA_LOCUS33438</name>
</gene>
<dbReference type="Proteomes" id="UP000789901">
    <property type="component" value="Unassembled WGS sequence"/>
</dbReference>
<dbReference type="EMBL" id="CAJVQB010055611">
    <property type="protein sequence ID" value="CAG8837317.1"/>
    <property type="molecule type" value="Genomic_DNA"/>
</dbReference>
<sequence>SETTNGMDVELVTSETSEITELEKLTNRTFKSQYSRALYLTWDLVKASLNNYAKAARFFLHQKRVQTNDNSE</sequence>
<accession>A0ABN7WPJ9</accession>
<evidence type="ECO:0000313" key="1">
    <source>
        <dbReference type="EMBL" id="CAG8837317.1"/>
    </source>
</evidence>
<reference evidence="1 2" key="1">
    <citation type="submission" date="2021-06" db="EMBL/GenBank/DDBJ databases">
        <authorList>
            <person name="Kallberg Y."/>
            <person name="Tangrot J."/>
            <person name="Rosling A."/>
        </authorList>
    </citation>
    <scope>NUCLEOTIDE SEQUENCE [LARGE SCALE GENOMIC DNA]</scope>
    <source>
        <strain evidence="1 2">120-4 pot B 10/14</strain>
    </source>
</reference>
<name>A0ABN7WPJ9_GIGMA</name>
<protein>
    <submittedName>
        <fullName evidence="1">18268_t:CDS:1</fullName>
    </submittedName>
</protein>
<feature type="non-terminal residue" evidence="1">
    <location>
        <position position="1"/>
    </location>
</feature>
<organism evidence="1 2">
    <name type="scientific">Gigaspora margarita</name>
    <dbReference type="NCBI Taxonomy" id="4874"/>
    <lineage>
        <taxon>Eukaryota</taxon>
        <taxon>Fungi</taxon>
        <taxon>Fungi incertae sedis</taxon>
        <taxon>Mucoromycota</taxon>
        <taxon>Glomeromycotina</taxon>
        <taxon>Glomeromycetes</taxon>
        <taxon>Diversisporales</taxon>
        <taxon>Gigasporaceae</taxon>
        <taxon>Gigaspora</taxon>
    </lineage>
</organism>
<proteinExistence type="predicted"/>
<keyword evidence="2" id="KW-1185">Reference proteome</keyword>